<sequence length="114" mass="12784">MRLAGVLLMVLTLVGCAKGVDELAKEGSWQQIGYQDGVRGQLPRSYSALQELGAANQAEYENGYHRGIKEFCDADYAFQIGLSGQQYNGSCEGLPEAQRFRMEWQRGWNEYSSH</sequence>
<dbReference type="EMBL" id="JAJNNZ010000020">
    <property type="protein sequence ID" value="MCJ2378675.1"/>
    <property type="molecule type" value="Genomic_DNA"/>
</dbReference>
<protein>
    <submittedName>
        <fullName evidence="1">DUF2799 domain-containing protein</fullName>
    </submittedName>
</protein>
<keyword evidence="2" id="KW-1185">Reference proteome</keyword>
<reference evidence="1" key="1">
    <citation type="submission" date="2021-11" db="EMBL/GenBank/DDBJ databases">
        <title>Vibrio ZSDE26 sp. nov. and Vibrio ZSDZ34 sp. nov., isolated from coastal seawater in Qingdao.</title>
        <authorList>
            <person name="Zhang P."/>
        </authorList>
    </citation>
    <scope>NUCLEOTIDE SEQUENCE</scope>
    <source>
        <strain evidence="1">ZSDZ34</strain>
    </source>
</reference>
<dbReference type="PROSITE" id="PS51257">
    <property type="entry name" value="PROKAR_LIPOPROTEIN"/>
    <property type="match status" value="1"/>
</dbReference>
<dbReference type="RefSeq" id="WP_244359065.1">
    <property type="nucleotide sequence ID" value="NZ_JAJNNZ010000020.1"/>
</dbReference>
<dbReference type="AlphaFoldDB" id="A0A9X1WIA6"/>
<dbReference type="Proteomes" id="UP001139488">
    <property type="component" value="Unassembled WGS sequence"/>
</dbReference>
<evidence type="ECO:0000313" key="1">
    <source>
        <dbReference type="EMBL" id="MCJ2378675.1"/>
    </source>
</evidence>
<organism evidence="1 2">
    <name type="scientific">Vibrio gelatinilyticus</name>
    <dbReference type="NCBI Taxonomy" id="2893468"/>
    <lineage>
        <taxon>Bacteria</taxon>
        <taxon>Pseudomonadati</taxon>
        <taxon>Pseudomonadota</taxon>
        <taxon>Gammaproteobacteria</taxon>
        <taxon>Vibrionales</taxon>
        <taxon>Vibrionaceae</taxon>
        <taxon>Vibrio</taxon>
    </lineage>
</organism>
<accession>A0A9X1WIA6</accession>
<name>A0A9X1WIA6_9VIBR</name>
<evidence type="ECO:0000313" key="2">
    <source>
        <dbReference type="Proteomes" id="UP001139488"/>
    </source>
</evidence>
<gene>
    <name evidence="1" type="ORF">LNL84_17840</name>
</gene>
<dbReference type="Pfam" id="PF10973">
    <property type="entry name" value="DUF2799"/>
    <property type="match status" value="1"/>
</dbReference>
<comment type="caution">
    <text evidence="1">The sequence shown here is derived from an EMBL/GenBank/DDBJ whole genome shotgun (WGS) entry which is preliminary data.</text>
</comment>
<dbReference type="InterPro" id="IPR021242">
    <property type="entry name" value="DUF2799"/>
</dbReference>
<proteinExistence type="predicted"/>